<dbReference type="PROSITE" id="PS51462">
    <property type="entry name" value="NUDIX"/>
    <property type="match status" value="1"/>
</dbReference>
<comment type="cofactor">
    <cofactor evidence="2">
        <name>Mg(2+)</name>
        <dbReference type="ChEBI" id="CHEBI:18420"/>
    </cofactor>
</comment>
<keyword evidence="5" id="KW-0460">Magnesium</keyword>
<evidence type="ECO:0000313" key="9">
    <source>
        <dbReference type="Proteomes" id="UP001056937"/>
    </source>
</evidence>
<dbReference type="Gene3D" id="3.90.79.10">
    <property type="entry name" value="Nucleoside Triphosphate Pyrophosphohydrolase"/>
    <property type="match status" value="1"/>
</dbReference>
<name>A0ABY4X6S3_9SPHN</name>
<evidence type="ECO:0000256" key="4">
    <source>
        <dbReference type="ARBA" id="ARBA00022801"/>
    </source>
</evidence>
<organism evidence="8 9">
    <name type="scientific">Sphingomonas morindae</name>
    <dbReference type="NCBI Taxonomy" id="1541170"/>
    <lineage>
        <taxon>Bacteria</taxon>
        <taxon>Pseudomonadati</taxon>
        <taxon>Pseudomonadota</taxon>
        <taxon>Alphaproteobacteria</taxon>
        <taxon>Sphingomonadales</taxon>
        <taxon>Sphingomonadaceae</taxon>
        <taxon>Sphingomonas</taxon>
    </lineage>
</organism>
<evidence type="ECO:0000256" key="6">
    <source>
        <dbReference type="ARBA" id="ARBA00023211"/>
    </source>
</evidence>
<protein>
    <submittedName>
        <fullName evidence="8">CoA pyrophosphatase</fullName>
    </submittedName>
</protein>
<evidence type="ECO:0000256" key="2">
    <source>
        <dbReference type="ARBA" id="ARBA00001946"/>
    </source>
</evidence>
<accession>A0ABY4X6S3</accession>
<evidence type="ECO:0000259" key="7">
    <source>
        <dbReference type="PROSITE" id="PS51462"/>
    </source>
</evidence>
<evidence type="ECO:0000256" key="3">
    <source>
        <dbReference type="ARBA" id="ARBA00022723"/>
    </source>
</evidence>
<dbReference type="Pfam" id="PF00293">
    <property type="entry name" value="NUDIX"/>
    <property type="match status" value="1"/>
</dbReference>
<dbReference type="PANTHER" id="PTHR12992:SF11">
    <property type="entry name" value="MITOCHONDRIAL COENZYME A DIPHOSPHATASE NUDT8"/>
    <property type="match status" value="1"/>
</dbReference>
<keyword evidence="9" id="KW-1185">Reference proteome</keyword>
<comment type="cofactor">
    <cofactor evidence="1">
        <name>Mn(2+)</name>
        <dbReference type="ChEBI" id="CHEBI:29035"/>
    </cofactor>
</comment>
<keyword evidence="6" id="KW-0464">Manganese</keyword>
<dbReference type="Proteomes" id="UP001056937">
    <property type="component" value="Chromosome 1"/>
</dbReference>
<dbReference type="InterPro" id="IPR015797">
    <property type="entry name" value="NUDIX_hydrolase-like_dom_sf"/>
</dbReference>
<dbReference type="RefSeq" id="WP_252166437.1">
    <property type="nucleotide sequence ID" value="NZ_CP084930.1"/>
</dbReference>
<dbReference type="CDD" id="cd03426">
    <property type="entry name" value="NUDIX_CoAse_Nudt7"/>
    <property type="match status" value="1"/>
</dbReference>
<keyword evidence="4" id="KW-0378">Hydrolase</keyword>
<sequence length="203" mass="21874">MRPDPGTIDRRSAVRARFAATAALPPALRADDGVAAHAGATVPAAVLAAIVDRPEPSLLLTRRDANLRRHPGQIAFPGGRADPGDADAIATALREAEEEIGLPPDAVEILGQDHPYSTGSGFTITPVVGIVPPDLPLVPREVEVAEIFEVPLAFLLDPLNRLERAIEWRGAQRRYYEFLYAEYRIWGATAGIIVNLARRLGHG</sequence>
<dbReference type="InterPro" id="IPR000086">
    <property type="entry name" value="NUDIX_hydrolase_dom"/>
</dbReference>
<evidence type="ECO:0000313" key="8">
    <source>
        <dbReference type="EMBL" id="USI72629.1"/>
    </source>
</evidence>
<dbReference type="InterPro" id="IPR045121">
    <property type="entry name" value="CoAse"/>
</dbReference>
<dbReference type="PANTHER" id="PTHR12992">
    <property type="entry name" value="NUDIX HYDROLASE"/>
    <property type="match status" value="1"/>
</dbReference>
<gene>
    <name evidence="8" type="ORF">LHA26_15300</name>
</gene>
<dbReference type="NCBIfam" id="NF007980">
    <property type="entry name" value="PRK10707.1"/>
    <property type="match status" value="1"/>
</dbReference>
<reference evidence="8" key="1">
    <citation type="journal article" date="2022" name="Toxins">
        <title>Genomic Analysis of Sphingopyxis sp. USTB-05 for Biodegrading Cyanobacterial Hepatotoxins.</title>
        <authorList>
            <person name="Liu C."/>
            <person name="Xu Q."/>
            <person name="Zhao Z."/>
            <person name="Zhang H."/>
            <person name="Liu X."/>
            <person name="Yin C."/>
            <person name="Liu Y."/>
            <person name="Yan H."/>
        </authorList>
    </citation>
    <scope>NUCLEOTIDE SEQUENCE</scope>
    <source>
        <strain evidence="8">NBD5</strain>
    </source>
</reference>
<evidence type="ECO:0000256" key="5">
    <source>
        <dbReference type="ARBA" id="ARBA00022842"/>
    </source>
</evidence>
<dbReference type="SUPFAM" id="SSF55811">
    <property type="entry name" value="Nudix"/>
    <property type="match status" value="1"/>
</dbReference>
<evidence type="ECO:0000256" key="1">
    <source>
        <dbReference type="ARBA" id="ARBA00001936"/>
    </source>
</evidence>
<keyword evidence="3" id="KW-0479">Metal-binding</keyword>
<proteinExistence type="predicted"/>
<dbReference type="EMBL" id="CP084930">
    <property type="protein sequence ID" value="USI72629.1"/>
    <property type="molecule type" value="Genomic_DNA"/>
</dbReference>
<feature type="domain" description="Nudix hydrolase" evidence="7">
    <location>
        <begin position="41"/>
        <end position="172"/>
    </location>
</feature>